<keyword evidence="2 4" id="KW-0863">Zinc-finger</keyword>
<evidence type="ECO:0000256" key="4">
    <source>
        <dbReference type="PROSITE-ProRule" id="PRU00325"/>
    </source>
</evidence>
<reference evidence="6" key="1">
    <citation type="submission" date="2019-10" db="EMBL/GenBank/DDBJ databases">
        <authorList>
            <person name="Zhang R."/>
            <person name="Pan Y."/>
            <person name="Wang J."/>
            <person name="Ma R."/>
            <person name="Yu S."/>
        </authorList>
    </citation>
    <scope>NUCLEOTIDE SEQUENCE</scope>
    <source>
        <strain evidence="6">LA-IB0</strain>
        <tissue evidence="6">Leaf</tissue>
    </source>
</reference>
<dbReference type="SMART" id="SM00575">
    <property type="entry name" value="ZnF_PMZ"/>
    <property type="match status" value="1"/>
</dbReference>
<evidence type="ECO:0000259" key="5">
    <source>
        <dbReference type="PROSITE" id="PS50966"/>
    </source>
</evidence>
<evidence type="ECO:0000313" key="6">
    <source>
        <dbReference type="EMBL" id="KAG8385920.1"/>
    </source>
</evidence>
<gene>
    <name evidence="6" type="ORF">BUALT_Bualt03G0095400</name>
</gene>
<keyword evidence="3" id="KW-0862">Zinc</keyword>
<organism evidence="6 7">
    <name type="scientific">Buddleja alternifolia</name>
    <dbReference type="NCBI Taxonomy" id="168488"/>
    <lineage>
        <taxon>Eukaryota</taxon>
        <taxon>Viridiplantae</taxon>
        <taxon>Streptophyta</taxon>
        <taxon>Embryophyta</taxon>
        <taxon>Tracheophyta</taxon>
        <taxon>Spermatophyta</taxon>
        <taxon>Magnoliopsida</taxon>
        <taxon>eudicotyledons</taxon>
        <taxon>Gunneridae</taxon>
        <taxon>Pentapetalae</taxon>
        <taxon>asterids</taxon>
        <taxon>lamiids</taxon>
        <taxon>Lamiales</taxon>
        <taxon>Scrophulariaceae</taxon>
        <taxon>Buddlejeae</taxon>
        <taxon>Buddleja</taxon>
    </lineage>
</organism>
<name>A0AAV6Y3M5_9LAMI</name>
<dbReference type="AlphaFoldDB" id="A0AAV6Y3M5"/>
<evidence type="ECO:0000256" key="1">
    <source>
        <dbReference type="ARBA" id="ARBA00022723"/>
    </source>
</evidence>
<dbReference type="Pfam" id="PF04434">
    <property type="entry name" value="SWIM"/>
    <property type="match status" value="1"/>
</dbReference>
<keyword evidence="1" id="KW-0479">Metal-binding</keyword>
<dbReference type="InterPro" id="IPR007527">
    <property type="entry name" value="Znf_SWIM"/>
</dbReference>
<evidence type="ECO:0000256" key="3">
    <source>
        <dbReference type="ARBA" id="ARBA00022833"/>
    </source>
</evidence>
<dbReference type="PROSITE" id="PS50966">
    <property type="entry name" value="ZF_SWIM"/>
    <property type="match status" value="1"/>
</dbReference>
<proteinExistence type="predicted"/>
<dbReference type="PANTHER" id="PTHR31973">
    <property type="entry name" value="POLYPROTEIN, PUTATIVE-RELATED"/>
    <property type="match status" value="1"/>
</dbReference>
<keyword evidence="7" id="KW-1185">Reference proteome</keyword>
<dbReference type="Proteomes" id="UP000826271">
    <property type="component" value="Unassembled WGS sequence"/>
</dbReference>
<feature type="domain" description="SWIM-type" evidence="5">
    <location>
        <begin position="21"/>
        <end position="53"/>
    </location>
</feature>
<dbReference type="InterPro" id="IPR006564">
    <property type="entry name" value="Znf_PMZ"/>
</dbReference>
<evidence type="ECO:0000313" key="7">
    <source>
        <dbReference type="Proteomes" id="UP000826271"/>
    </source>
</evidence>
<accession>A0AAV6Y3M5</accession>
<dbReference type="PANTHER" id="PTHR31973:SF187">
    <property type="entry name" value="MUTATOR TRANSPOSASE MUDRA PROTEIN"/>
    <property type="match status" value="1"/>
</dbReference>
<sequence>MFVVYPQLITFLYEVHDGKIHSVNLEKLTCTCRTWHTSKIPCIHVVKVCEETGRSIMPYVSPYFTTELWRLAYAEVINPVPNNDMPLHVSIDNSNDYIEEEWSFDYENVRGSSQLTQVLPPNVRRRPRRPKRKRIESQPVDKRSLCCSRCHEQGLATRLYEKYQKGTSISRSLPSKDFYPLISAADDAFIRLEVVCPRGDNARVEKEDVTARADGVGMIVCKAEADAPGVNIIAGEGVGPTVLPG</sequence>
<protein>
    <recommendedName>
        <fullName evidence="5">SWIM-type domain-containing protein</fullName>
    </recommendedName>
</protein>
<comment type="caution">
    <text evidence="6">The sequence shown here is derived from an EMBL/GenBank/DDBJ whole genome shotgun (WGS) entry which is preliminary data.</text>
</comment>
<dbReference type="EMBL" id="WHWC01000003">
    <property type="protein sequence ID" value="KAG8385920.1"/>
    <property type="molecule type" value="Genomic_DNA"/>
</dbReference>
<evidence type="ECO:0000256" key="2">
    <source>
        <dbReference type="ARBA" id="ARBA00022771"/>
    </source>
</evidence>
<dbReference type="GO" id="GO:0008270">
    <property type="term" value="F:zinc ion binding"/>
    <property type="evidence" value="ECO:0007669"/>
    <property type="project" value="UniProtKB-KW"/>
</dbReference>